<dbReference type="Proteomes" id="UP000663844">
    <property type="component" value="Unassembled WGS sequence"/>
</dbReference>
<accession>A0A820PA82</accession>
<feature type="non-terminal residue" evidence="1">
    <location>
        <position position="1"/>
    </location>
</feature>
<dbReference type="AlphaFoldDB" id="A0A820PA82"/>
<proteinExistence type="predicted"/>
<reference evidence="1" key="1">
    <citation type="submission" date="2021-02" db="EMBL/GenBank/DDBJ databases">
        <authorList>
            <person name="Nowell W R."/>
        </authorList>
    </citation>
    <scope>NUCLEOTIDE SEQUENCE</scope>
</reference>
<gene>
    <name evidence="1" type="ORF">OXD698_LOCUS51593</name>
</gene>
<organism evidence="1 2">
    <name type="scientific">Adineta steineri</name>
    <dbReference type="NCBI Taxonomy" id="433720"/>
    <lineage>
        <taxon>Eukaryota</taxon>
        <taxon>Metazoa</taxon>
        <taxon>Spiralia</taxon>
        <taxon>Gnathifera</taxon>
        <taxon>Rotifera</taxon>
        <taxon>Eurotatoria</taxon>
        <taxon>Bdelloidea</taxon>
        <taxon>Adinetida</taxon>
        <taxon>Adinetidae</taxon>
        <taxon>Adineta</taxon>
    </lineage>
</organism>
<dbReference type="PANTHER" id="PTHR46954">
    <property type="entry name" value="C2H2-TYPE DOMAIN-CONTAINING PROTEIN"/>
    <property type="match status" value="1"/>
</dbReference>
<dbReference type="EMBL" id="CAJOAZ010026690">
    <property type="protein sequence ID" value="CAF4403449.1"/>
    <property type="molecule type" value="Genomic_DNA"/>
</dbReference>
<comment type="caution">
    <text evidence="1">The sequence shown here is derived from an EMBL/GenBank/DDBJ whole genome shotgun (WGS) entry which is preliminary data.</text>
</comment>
<protein>
    <submittedName>
        <fullName evidence="1">Uncharacterized protein</fullName>
    </submittedName>
</protein>
<dbReference type="PANTHER" id="PTHR46954:SF1">
    <property type="entry name" value="C2H2-TYPE DOMAIN-CONTAINING PROTEIN"/>
    <property type="match status" value="1"/>
</dbReference>
<evidence type="ECO:0000313" key="1">
    <source>
        <dbReference type="EMBL" id="CAF4403449.1"/>
    </source>
</evidence>
<sequence>KHKQIPSVYGILVFKNQQLSYSGSTYIVVRSGKHDYSTAFTYLTSLFKYLSLNKFKECSHTDNSEIKLIFIVFTDGGPDQKPRFPKTQ</sequence>
<name>A0A820PA82_9BILA</name>
<evidence type="ECO:0000313" key="2">
    <source>
        <dbReference type="Proteomes" id="UP000663844"/>
    </source>
</evidence>